<dbReference type="Gene3D" id="3.10.180.10">
    <property type="entry name" value="2,3-Dihydroxybiphenyl 1,2-Dioxygenase, domain 1"/>
    <property type="match status" value="1"/>
</dbReference>
<dbReference type="CDD" id="cd06587">
    <property type="entry name" value="VOC"/>
    <property type="match status" value="1"/>
</dbReference>
<comment type="caution">
    <text evidence="2">The sequence shown here is derived from an EMBL/GenBank/DDBJ whole genome shotgun (WGS) entry which is preliminary data.</text>
</comment>
<sequence>MPEICSQITFFYYKDLAKAADFYERIMGFELADDQGTCRIYRVRESAFLGIVDERYGHCSAPKNESTVLATFVVDDVREWYEHLRKNGVTIISELLSRPEIQIEAFFFEDPEGYALEAQSFLNPVLRPVFGQREIL</sequence>
<organism evidence="2">
    <name type="scientific">bioreactor metagenome</name>
    <dbReference type="NCBI Taxonomy" id="1076179"/>
    <lineage>
        <taxon>unclassified sequences</taxon>
        <taxon>metagenomes</taxon>
        <taxon>ecological metagenomes</taxon>
    </lineage>
</organism>
<dbReference type="InterPro" id="IPR037523">
    <property type="entry name" value="VOC_core"/>
</dbReference>
<dbReference type="InterPro" id="IPR029068">
    <property type="entry name" value="Glyas_Bleomycin-R_OHBP_Dase"/>
</dbReference>
<feature type="domain" description="VOC" evidence="1">
    <location>
        <begin position="4"/>
        <end position="121"/>
    </location>
</feature>
<dbReference type="Pfam" id="PF00903">
    <property type="entry name" value="Glyoxalase"/>
    <property type="match status" value="1"/>
</dbReference>
<name>A0A644X9T9_9ZZZZ</name>
<dbReference type="InterPro" id="IPR004360">
    <property type="entry name" value="Glyas_Fos-R_dOase_dom"/>
</dbReference>
<dbReference type="EMBL" id="VSSQ01002008">
    <property type="protein sequence ID" value="MPM12677.1"/>
    <property type="molecule type" value="Genomic_DNA"/>
</dbReference>
<protein>
    <recommendedName>
        <fullName evidence="1">VOC domain-containing protein</fullName>
    </recommendedName>
</protein>
<dbReference type="PROSITE" id="PS51819">
    <property type="entry name" value="VOC"/>
    <property type="match status" value="1"/>
</dbReference>
<evidence type="ECO:0000259" key="1">
    <source>
        <dbReference type="PROSITE" id="PS51819"/>
    </source>
</evidence>
<accession>A0A644X9T9</accession>
<dbReference type="SUPFAM" id="SSF54593">
    <property type="entry name" value="Glyoxalase/Bleomycin resistance protein/Dihydroxybiphenyl dioxygenase"/>
    <property type="match status" value="1"/>
</dbReference>
<reference evidence="2" key="1">
    <citation type="submission" date="2019-08" db="EMBL/GenBank/DDBJ databases">
        <authorList>
            <person name="Kucharzyk K."/>
            <person name="Murdoch R.W."/>
            <person name="Higgins S."/>
            <person name="Loffler F."/>
        </authorList>
    </citation>
    <scope>NUCLEOTIDE SEQUENCE</scope>
</reference>
<evidence type="ECO:0000313" key="2">
    <source>
        <dbReference type="EMBL" id="MPM12677.1"/>
    </source>
</evidence>
<proteinExistence type="predicted"/>
<dbReference type="AlphaFoldDB" id="A0A644X9T9"/>
<gene>
    <name evidence="2" type="ORF">SDC9_59031</name>
</gene>